<dbReference type="PROSITE" id="PS50294">
    <property type="entry name" value="WD_REPEATS_REGION"/>
    <property type="match status" value="4"/>
</dbReference>
<keyword evidence="2" id="KW-0677">Repeat</keyword>
<dbReference type="AlphaFoldDB" id="A0A1A0HJQ3"/>
<dbReference type="GeneID" id="30027076"/>
<dbReference type="InterPro" id="IPR015943">
    <property type="entry name" value="WD40/YVTN_repeat-like_dom_sf"/>
</dbReference>
<accession>A0A1A0HJQ3</accession>
<evidence type="ECO:0000313" key="6">
    <source>
        <dbReference type="Proteomes" id="UP000092555"/>
    </source>
</evidence>
<dbReference type="PANTHER" id="PTHR19846:SF0">
    <property type="entry name" value="PRE-MRNA PROCESSING FACTOR 4"/>
    <property type="match status" value="1"/>
</dbReference>
<dbReference type="InterPro" id="IPR036322">
    <property type="entry name" value="WD40_repeat_dom_sf"/>
</dbReference>
<dbReference type="STRING" id="869754.A0A1A0HJQ3"/>
<name>A0A1A0HJQ3_9ASCO</name>
<protein>
    <submittedName>
        <fullName evidence="5">WD40 repeat-like protein</fullName>
    </submittedName>
</protein>
<dbReference type="InterPro" id="IPR019775">
    <property type="entry name" value="WD40_repeat_CS"/>
</dbReference>
<keyword evidence="1 3" id="KW-0853">WD repeat</keyword>
<dbReference type="OrthoDB" id="540662at2759"/>
<feature type="region of interest" description="Disordered" evidence="4">
    <location>
        <begin position="1"/>
        <end position="65"/>
    </location>
</feature>
<proteinExistence type="predicted"/>
<feature type="compositionally biased region" description="Low complexity" evidence="4">
    <location>
        <begin position="39"/>
        <end position="48"/>
    </location>
</feature>
<keyword evidence="6" id="KW-1185">Reference proteome</keyword>
<reference evidence="5 6" key="1">
    <citation type="submission" date="2016-05" db="EMBL/GenBank/DDBJ databases">
        <title>Comparative genomics of biotechnologically important yeasts.</title>
        <authorList>
            <consortium name="DOE Joint Genome Institute"/>
            <person name="Riley R."/>
            <person name="Haridas S."/>
            <person name="Wolfe K.H."/>
            <person name="Lopes M.R."/>
            <person name="Hittinger C.T."/>
            <person name="Goker M."/>
            <person name="Salamov A."/>
            <person name="Wisecaver J."/>
            <person name="Long T.M."/>
            <person name="Aerts A.L."/>
            <person name="Barry K."/>
            <person name="Choi C."/>
            <person name="Clum A."/>
            <person name="Coughlan A.Y."/>
            <person name="Deshpande S."/>
            <person name="Douglass A.P."/>
            <person name="Hanson S.J."/>
            <person name="Klenk H.-P."/>
            <person name="LaButti K."/>
            <person name="Lapidus A."/>
            <person name="Lindquist E."/>
            <person name="Lipzen A."/>
            <person name="Meier-kolthoff J.P."/>
            <person name="Ohm R.A."/>
            <person name="Otillar R.P."/>
            <person name="Pangilinan J."/>
            <person name="Peng Y."/>
            <person name="Rokas A."/>
            <person name="Rosa C.A."/>
            <person name="Scheuner C."/>
            <person name="Sibirny A.A."/>
            <person name="Slot J.C."/>
            <person name="Stielow J.B."/>
            <person name="Sun H."/>
            <person name="Kurtzman C.P."/>
            <person name="Blackwell M."/>
            <person name="Grigoriev I.V."/>
            <person name="Jeffries T.W."/>
        </authorList>
    </citation>
    <scope>NUCLEOTIDE SEQUENCE [LARGE SCALE GENOMIC DNA]</scope>
    <source>
        <strain evidence="5 6">NRRL YB-4993</strain>
    </source>
</reference>
<dbReference type="InterPro" id="IPR001680">
    <property type="entry name" value="WD40_rpt"/>
</dbReference>
<dbReference type="GO" id="GO:0017070">
    <property type="term" value="F:U6 snRNA binding"/>
    <property type="evidence" value="ECO:0007669"/>
    <property type="project" value="TreeGrafter"/>
</dbReference>
<feature type="repeat" description="WD" evidence="3">
    <location>
        <begin position="235"/>
        <end position="268"/>
    </location>
</feature>
<feature type="compositionally biased region" description="Basic and acidic residues" evidence="4">
    <location>
        <begin position="400"/>
        <end position="423"/>
    </location>
</feature>
<feature type="repeat" description="WD" evidence="3">
    <location>
        <begin position="320"/>
        <end position="354"/>
    </location>
</feature>
<feature type="repeat" description="WD" evidence="3">
    <location>
        <begin position="278"/>
        <end position="319"/>
    </location>
</feature>
<feature type="repeat" description="WD" evidence="3">
    <location>
        <begin position="481"/>
        <end position="517"/>
    </location>
</feature>
<organism evidence="5 6">
    <name type="scientific">Metschnikowia bicuspidata var. bicuspidata NRRL YB-4993</name>
    <dbReference type="NCBI Taxonomy" id="869754"/>
    <lineage>
        <taxon>Eukaryota</taxon>
        <taxon>Fungi</taxon>
        <taxon>Dikarya</taxon>
        <taxon>Ascomycota</taxon>
        <taxon>Saccharomycotina</taxon>
        <taxon>Pichiomycetes</taxon>
        <taxon>Metschnikowiaceae</taxon>
        <taxon>Metschnikowia</taxon>
    </lineage>
</organism>
<dbReference type="SMART" id="SM00320">
    <property type="entry name" value="WD40"/>
    <property type="match status" value="6"/>
</dbReference>
<dbReference type="Pfam" id="PF00400">
    <property type="entry name" value="WD40"/>
    <property type="match status" value="5"/>
</dbReference>
<dbReference type="PANTHER" id="PTHR19846">
    <property type="entry name" value="WD40 REPEAT PROTEIN"/>
    <property type="match status" value="1"/>
</dbReference>
<comment type="caution">
    <text evidence="5">The sequence shown here is derived from an EMBL/GenBank/DDBJ whole genome shotgun (WGS) entry which is preliminary data.</text>
</comment>
<dbReference type="RefSeq" id="XP_018714603.1">
    <property type="nucleotide sequence ID" value="XM_018854100.1"/>
</dbReference>
<dbReference type="GO" id="GO:0046540">
    <property type="term" value="C:U4/U6 x U5 tri-snRNP complex"/>
    <property type="evidence" value="ECO:0007669"/>
    <property type="project" value="TreeGrafter"/>
</dbReference>
<dbReference type="Gene3D" id="2.130.10.10">
    <property type="entry name" value="YVTN repeat-like/Quinoprotein amine dehydrogenase"/>
    <property type="match status" value="3"/>
</dbReference>
<dbReference type="Proteomes" id="UP000092555">
    <property type="component" value="Unassembled WGS sequence"/>
</dbReference>
<evidence type="ECO:0000313" key="5">
    <source>
        <dbReference type="EMBL" id="OBA24122.1"/>
    </source>
</evidence>
<feature type="region of interest" description="Disordered" evidence="4">
    <location>
        <begin position="384"/>
        <end position="444"/>
    </location>
</feature>
<gene>
    <name evidence="5" type="ORF">METBIDRAFT_118153</name>
</gene>
<sequence length="517" mass="55274">MPPPRFRPRPGPLRAAPAPPKKPCPRRLRAAKTPPPAAPQKALPAAAKGRQNTAPSAAPPAPLAAESALDSDDDFYTPGSPALAQSRAFLLQESVARARVRVAREKAQAAGHNATKTLRHRRGIAARAAAFALHGSYTMAGNLRQLSRVRYSRSGTAVACSLWAGHLHLLHKDSSGFYRETHRLAPGHHAQMATVAWSPGHERLLVLGGAEGCINVWHAPGAADTTALLPAASTKHAHGARVAQTAFHPGGTLYASASHDHTWKLWDVARPARELVEQEGHAGEVHLVAFHPDGGLAATGGLDAHALLWDLRSGRRIAAFEGHAQGVYSMDFSPNGRHLATASGDHLVRLWDLRRPGAELFVIPAHTRLVSDVRFVGSAAGFGAAPASGGSEWADPEPVDPERADPERVDPERADPERVDPERALSSPLPPQHRGLAEPVTDDNDAHPETLPVAGTCLVTSSYDNTVKVWSADNWVHIKTLHGHTDRVLSCDIRSDGAEILSCGWDRTMRAWGLGDA</sequence>
<dbReference type="InterPro" id="IPR020472">
    <property type="entry name" value="WD40_PAC1"/>
</dbReference>
<dbReference type="SUPFAM" id="SSF50978">
    <property type="entry name" value="WD40 repeat-like"/>
    <property type="match status" value="1"/>
</dbReference>
<evidence type="ECO:0000256" key="4">
    <source>
        <dbReference type="SAM" id="MobiDB-lite"/>
    </source>
</evidence>
<evidence type="ECO:0000256" key="3">
    <source>
        <dbReference type="PROSITE-ProRule" id="PRU00221"/>
    </source>
</evidence>
<feature type="compositionally biased region" description="Pro residues" evidence="4">
    <location>
        <begin position="1"/>
        <end position="22"/>
    </location>
</feature>
<dbReference type="EMBL" id="LXTC01000001">
    <property type="protein sequence ID" value="OBA24122.1"/>
    <property type="molecule type" value="Genomic_DNA"/>
</dbReference>
<dbReference type="PROSITE" id="PS00678">
    <property type="entry name" value="WD_REPEATS_1"/>
    <property type="match status" value="2"/>
</dbReference>
<evidence type="ECO:0000256" key="1">
    <source>
        <dbReference type="ARBA" id="ARBA00022574"/>
    </source>
</evidence>
<dbReference type="GO" id="GO:0000398">
    <property type="term" value="P:mRNA splicing, via spliceosome"/>
    <property type="evidence" value="ECO:0007669"/>
    <property type="project" value="TreeGrafter"/>
</dbReference>
<feature type="repeat" description="WD" evidence="3">
    <location>
        <begin position="185"/>
        <end position="217"/>
    </location>
</feature>
<dbReference type="PROSITE" id="PS50082">
    <property type="entry name" value="WD_REPEATS_2"/>
    <property type="match status" value="5"/>
</dbReference>
<dbReference type="CDD" id="cd00200">
    <property type="entry name" value="WD40"/>
    <property type="match status" value="1"/>
</dbReference>
<dbReference type="PRINTS" id="PR00320">
    <property type="entry name" value="GPROTEINBRPT"/>
</dbReference>
<evidence type="ECO:0000256" key="2">
    <source>
        <dbReference type="ARBA" id="ARBA00022737"/>
    </source>
</evidence>
<dbReference type="GO" id="GO:0030621">
    <property type="term" value="F:U4 snRNA binding"/>
    <property type="evidence" value="ECO:0007669"/>
    <property type="project" value="TreeGrafter"/>
</dbReference>